<comment type="cofactor">
    <cofactor evidence="9">
        <name>Mg(2+)</name>
        <dbReference type="ChEBI" id="CHEBI:18420"/>
    </cofactor>
</comment>
<evidence type="ECO:0000256" key="6">
    <source>
        <dbReference type="ARBA" id="ARBA00023239"/>
    </source>
</evidence>
<dbReference type="InterPro" id="IPR036704">
    <property type="entry name" value="RraA/RraA-like_sf"/>
</dbReference>
<dbReference type="GO" id="GO:0008428">
    <property type="term" value="F:ribonuclease inhibitor activity"/>
    <property type="evidence" value="ECO:0007669"/>
    <property type="project" value="InterPro"/>
</dbReference>
<feature type="binding site" evidence="9">
    <location>
        <begin position="75"/>
        <end position="78"/>
    </location>
    <ligand>
        <name>substrate</name>
    </ligand>
</feature>
<dbReference type="PANTHER" id="PTHR33254">
    <property type="entry name" value="4-HYDROXY-4-METHYL-2-OXOGLUTARATE ALDOLASE 3-RELATED"/>
    <property type="match status" value="1"/>
</dbReference>
<dbReference type="KEGG" id="ncb:C0V82_09270"/>
<evidence type="ECO:0000256" key="5">
    <source>
        <dbReference type="ARBA" id="ARBA00022723"/>
    </source>
</evidence>
<dbReference type="Proteomes" id="UP000234752">
    <property type="component" value="Chromosome eg_1"/>
</dbReference>
<keyword evidence="5 9" id="KW-0479">Metal-binding</keyword>
<comment type="function">
    <text evidence="7 10">Catalyzes the aldol cleavage of 4-hydroxy-4-methyl-2-oxoglutarate (HMG) into 2 molecules of pyruvate. Also contains a secondary oxaloacetate (OAA) decarboxylase activity due to the common pyruvate enolate transition state formed following C-C bond cleavage in the retro-aldol and decarboxylation reactions.</text>
</comment>
<keyword evidence="11" id="KW-0808">Transferase</keyword>
<dbReference type="GO" id="GO:0008168">
    <property type="term" value="F:methyltransferase activity"/>
    <property type="evidence" value="ECO:0007669"/>
    <property type="project" value="UniProtKB-KW"/>
</dbReference>
<dbReference type="NCBIfam" id="NF006875">
    <property type="entry name" value="PRK09372.1"/>
    <property type="match status" value="1"/>
</dbReference>
<dbReference type="RefSeq" id="WP_102112092.1">
    <property type="nucleotide sequence ID" value="NZ_BMGN01000002.1"/>
</dbReference>
<evidence type="ECO:0000256" key="3">
    <source>
        <dbReference type="ARBA" id="ARBA00008621"/>
    </source>
</evidence>
<dbReference type="EC" id="4.1.1.112" evidence="10"/>
<evidence type="ECO:0000256" key="7">
    <source>
        <dbReference type="ARBA" id="ARBA00025046"/>
    </source>
</evidence>
<evidence type="ECO:0000313" key="12">
    <source>
        <dbReference type="Proteomes" id="UP000234752"/>
    </source>
</evidence>
<dbReference type="Pfam" id="PF03737">
    <property type="entry name" value="RraA-like"/>
    <property type="match status" value="1"/>
</dbReference>
<dbReference type="GO" id="GO:0032259">
    <property type="term" value="P:methylation"/>
    <property type="evidence" value="ECO:0007669"/>
    <property type="project" value="UniProtKB-KW"/>
</dbReference>
<dbReference type="OrthoDB" id="9812532at2"/>
<dbReference type="AlphaFoldDB" id="A0A2K9NB77"/>
<evidence type="ECO:0000313" key="11">
    <source>
        <dbReference type="EMBL" id="AUN30403.1"/>
    </source>
</evidence>
<evidence type="ECO:0000256" key="1">
    <source>
        <dbReference type="ARBA" id="ARBA00001342"/>
    </source>
</evidence>
<evidence type="ECO:0000256" key="2">
    <source>
        <dbReference type="ARBA" id="ARBA00001968"/>
    </source>
</evidence>
<name>A0A2K9NB77_9PROT</name>
<dbReference type="GO" id="GO:0046872">
    <property type="term" value="F:metal ion binding"/>
    <property type="evidence" value="ECO:0007669"/>
    <property type="project" value="UniProtKB-KW"/>
</dbReference>
<dbReference type="InterPro" id="IPR005493">
    <property type="entry name" value="RraA/RraA-like"/>
</dbReference>
<dbReference type="GO" id="GO:0051252">
    <property type="term" value="P:regulation of RNA metabolic process"/>
    <property type="evidence" value="ECO:0007669"/>
    <property type="project" value="InterPro"/>
</dbReference>
<comment type="cofactor">
    <cofactor evidence="2 10">
        <name>a divalent metal cation</name>
        <dbReference type="ChEBI" id="CHEBI:60240"/>
    </cofactor>
</comment>
<dbReference type="GO" id="GO:0008948">
    <property type="term" value="F:oxaloacetate decarboxylase activity"/>
    <property type="evidence" value="ECO:0007669"/>
    <property type="project" value="UniProtKB-EC"/>
</dbReference>
<sequence length="158" mass="16066">MDFATADLVDAHEPVIASCSTQFRSFGSYARFAGPIRTVRCHRDNALLKSILSTPGDGAVLVVDGGGSLASALVGDVIAGLAVRNGWSGIIVNGVIRDSVAISALPLGLKALGTNPLKSAKTGAGEADVTVAFGDCTFTPGHWAYADEDGVVVLPTPA</sequence>
<dbReference type="NCBIfam" id="TIGR01935">
    <property type="entry name" value="NOT-MenG"/>
    <property type="match status" value="1"/>
</dbReference>
<dbReference type="GO" id="GO:0047443">
    <property type="term" value="F:4-hydroxy-4-methyl-2-oxoglutarate aldolase activity"/>
    <property type="evidence" value="ECO:0007669"/>
    <property type="project" value="UniProtKB-EC"/>
</dbReference>
<comment type="catalytic activity">
    <reaction evidence="8 10">
        <text>oxaloacetate + H(+) = pyruvate + CO2</text>
        <dbReference type="Rhea" id="RHEA:15641"/>
        <dbReference type="ChEBI" id="CHEBI:15361"/>
        <dbReference type="ChEBI" id="CHEBI:15378"/>
        <dbReference type="ChEBI" id="CHEBI:16452"/>
        <dbReference type="ChEBI" id="CHEBI:16526"/>
        <dbReference type="EC" id="4.1.1.112"/>
    </reaction>
</comment>
<dbReference type="PANTHER" id="PTHR33254:SF4">
    <property type="entry name" value="4-HYDROXY-4-METHYL-2-OXOGLUTARATE ALDOLASE 3-RELATED"/>
    <property type="match status" value="1"/>
</dbReference>
<feature type="binding site" evidence="9">
    <location>
        <position position="97"/>
    </location>
    <ligand>
        <name>substrate</name>
    </ligand>
</feature>
<dbReference type="InterPro" id="IPR010203">
    <property type="entry name" value="RraA"/>
</dbReference>
<evidence type="ECO:0000256" key="4">
    <source>
        <dbReference type="ARBA" id="ARBA00011233"/>
    </source>
</evidence>
<proteinExistence type="inferred from homology"/>
<gene>
    <name evidence="11" type="ORF">C0V82_09270</name>
</gene>
<dbReference type="SUPFAM" id="SSF89562">
    <property type="entry name" value="RraA-like"/>
    <property type="match status" value="1"/>
</dbReference>
<feature type="binding site" evidence="9">
    <location>
        <position position="98"/>
    </location>
    <ligand>
        <name>Mg(2+)</name>
        <dbReference type="ChEBI" id="CHEBI:18420"/>
    </ligand>
</feature>
<evidence type="ECO:0000256" key="9">
    <source>
        <dbReference type="PIRSR" id="PIRSR605493-1"/>
    </source>
</evidence>
<evidence type="ECO:0000256" key="10">
    <source>
        <dbReference type="RuleBase" id="RU004338"/>
    </source>
</evidence>
<dbReference type="EC" id="4.1.3.17" evidence="10"/>
<organism evidence="11 12">
    <name type="scientific">Niveispirillum cyanobacteriorum</name>
    <dbReference type="NCBI Taxonomy" id="1612173"/>
    <lineage>
        <taxon>Bacteria</taxon>
        <taxon>Pseudomonadati</taxon>
        <taxon>Pseudomonadota</taxon>
        <taxon>Alphaproteobacteria</taxon>
        <taxon>Rhodospirillales</taxon>
        <taxon>Azospirillaceae</taxon>
        <taxon>Niveispirillum</taxon>
    </lineage>
</organism>
<dbReference type="EMBL" id="CP025611">
    <property type="protein sequence ID" value="AUN30403.1"/>
    <property type="molecule type" value="Genomic_DNA"/>
</dbReference>
<comment type="similarity">
    <text evidence="3 10">Belongs to the class II aldolase/RraA-like family.</text>
</comment>
<keyword evidence="6 10" id="KW-0456">Lyase</keyword>
<keyword evidence="11" id="KW-0489">Methyltransferase</keyword>
<dbReference type="Gene3D" id="3.50.30.40">
    <property type="entry name" value="Ribonuclease E inhibitor RraA/RraA-like"/>
    <property type="match status" value="1"/>
</dbReference>
<dbReference type="CDD" id="cd16841">
    <property type="entry name" value="RraA_family"/>
    <property type="match status" value="1"/>
</dbReference>
<reference evidence="11 12" key="1">
    <citation type="submission" date="2017-12" db="EMBL/GenBank/DDBJ databases">
        <title>Genomes of bacteria within cyanobacterial aggregates.</title>
        <authorList>
            <person name="Cai H."/>
        </authorList>
    </citation>
    <scope>NUCLEOTIDE SEQUENCE [LARGE SCALE GENOMIC DNA]</scope>
    <source>
        <strain evidence="11 12">TH16</strain>
    </source>
</reference>
<evidence type="ECO:0000256" key="8">
    <source>
        <dbReference type="ARBA" id="ARBA00047973"/>
    </source>
</evidence>
<keyword evidence="12" id="KW-1185">Reference proteome</keyword>
<comment type="catalytic activity">
    <reaction evidence="1 10">
        <text>4-hydroxy-4-methyl-2-oxoglutarate = 2 pyruvate</text>
        <dbReference type="Rhea" id="RHEA:22748"/>
        <dbReference type="ChEBI" id="CHEBI:15361"/>
        <dbReference type="ChEBI" id="CHEBI:58276"/>
        <dbReference type="EC" id="4.1.3.17"/>
    </reaction>
</comment>
<accession>A0A2K9NB77</accession>
<comment type="subunit">
    <text evidence="4 10">Homotrimer.</text>
</comment>
<keyword evidence="9" id="KW-0460">Magnesium</keyword>
<protein>
    <recommendedName>
        <fullName evidence="10">4-hydroxy-4-methyl-2-oxoglutarate aldolase</fullName>
        <shortName evidence="10">HMG aldolase</shortName>
        <ecNumber evidence="10">4.1.1.112</ecNumber>
        <ecNumber evidence="10">4.1.3.17</ecNumber>
    </recommendedName>
    <alternativeName>
        <fullName evidence="10">Oxaloacetate decarboxylase</fullName>
    </alternativeName>
</protein>